<dbReference type="SUPFAM" id="SSF56047">
    <property type="entry name" value="Ribosomal protein S8"/>
    <property type="match status" value="1"/>
</dbReference>
<comment type="caution">
    <text evidence="1">The sequence shown here is derived from an EMBL/GenBank/DDBJ whole genome shotgun (WGS) entry which is preliminary data.</text>
</comment>
<organism evidence="1 2">
    <name type="scientific">Solanum commersonii</name>
    <name type="common">Commerson's wild potato</name>
    <name type="synonym">Commerson's nightshade</name>
    <dbReference type="NCBI Taxonomy" id="4109"/>
    <lineage>
        <taxon>Eukaryota</taxon>
        <taxon>Viridiplantae</taxon>
        <taxon>Streptophyta</taxon>
        <taxon>Embryophyta</taxon>
        <taxon>Tracheophyta</taxon>
        <taxon>Spermatophyta</taxon>
        <taxon>Magnoliopsida</taxon>
        <taxon>eudicotyledons</taxon>
        <taxon>Gunneridae</taxon>
        <taxon>Pentapetalae</taxon>
        <taxon>asterids</taxon>
        <taxon>lamiids</taxon>
        <taxon>Solanales</taxon>
        <taxon>Solanaceae</taxon>
        <taxon>Solanoideae</taxon>
        <taxon>Solaneae</taxon>
        <taxon>Solanum</taxon>
    </lineage>
</organism>
<keyword evidence="2" id="KW-1185">Reference proteome</keyword>
<dbReference type="Gene3D" id="3.30.1490.10">
    <property type="match status" value="1"/>
</dbReference>
<evidence type="ECO:0000313" key="1">
    <source>
        <dbReference type="EMBL" id="KAG5612019.1"/>
    </source>
</evidence>
<sequence>MLEIEGWTARLLTPFSTAGIMDHEEARRKNVGGKVLGFVMLTRMKTLVLLFVGSFFPVGERGKNIVEKPIVLSFNICSLPCLQVGKPIILSFNISFAYEGGRLFLIAN</sequence>
<protein>
    <submittedName>
        <fullName evidence="1">Uncharacterized protein</fullName>
    </submittedName>
</protein>
<dbReference type="GO" id="GO:0003735">
    <property type="term" value="F:structural constituent of ribosome"/>
    <property type="evidence" value="ECO:0007669"/>
    <property type="project" value="InterPro"/>
</dbReference>
<dbReference type="Proteomes" id="UP000824120">
    <property type="component" value="Chromosome 4"/>
</dbReference>
<dbReference type="GO" id="GO:0005840">
    <property type="term" value="C:ribosome"/>
    <property type="evidence" value="ECO:0007669"/>
    <property type="project" value="InterPro"/>
</dbReference>
<name>A0A9J5ZGG1_SOLCO</name>
<proteinExistence type="predicted"/>
<dbReference type="AlphaFoldDB" id="A0A9J5ZGG1"/>
<accession>A0A9J5ZGG1</accession>
<gene>
    <name evidence="1" type="ORF">H5410_023300</name>
</gene>
<dbReference type="GO" id="GO:0006412">
    <property type="term" value="P:translation"/>
    <property type="evidence" value="ECO:0007669"/>
    <property type="project" value="InterPro"/>
</dbReference>
<evidence type="ECO:0000313" key="2">
    <source>
        <dbReference type="Proteomes" id="UP000824120"/>
    </source>
</evidence>
<reference evidence="1 2" key="1">
    <citation type="submission" date="2020-09" db="EMBL/GenBank/DDBJ databases">
        <title>De no assembly of potato wild relative species, Solanum commersonii.</title>
        <authorList>
            <person name="Cho K."/>
        </authorList>
    </citation>
    <scope>NUCLEOTIDE SEQUENCE [LARGE SCALE GENOMIC DNA]</scope>
    <source>
        <strain evidence="1">LZ3.2</strain>
        <tissue evidence="1">Leaf</tissue>
    </source>
</reference>
<dbReference type="InterPro" id="IPR035987">
    <property type="entry name" value="Ribosomal_uS8_sf"/>
</dbReference>
<dbReference type="EMBL" id="JACXVP010000004">
    <property type="protein sequence ID" value="KAG5612019.1"/>
    <property type="molecule type" value="Genomic_DNA"/>
</dbReference>